<dbReference type="SUPFAM" id="SSF52540">
    <property type="entry name" value="P-loop containing nucleoside triphosphate hydrolases"/>
    <property type="match status" value="1"/>
</dbReference>
<organism evidence="6 7">
    <name type="scientific">bacterium (Candidatus Blackallbacteria) CG17_big_fil_post_rev_8_21_14_2_50_48_46</name>
    <dbReference type="NCBI Taxonomy" id="2014261"/>
    <lineage>
        <taxon>Bacteria</taxon>
        <taxon>Candidatus Blackallbacteria</taxon>
    </lineage>
</organism>
<dbReference type="EMBL" id="PFFQ01000059">
    <property type="protein sequence ID" value="PIW14609.1"/>
    <property type="molecule type" value="Genomic_DNA"/>
</dbReference>
<evidence type="ECO:0000256" key="2">
    <source>
        <dbReference type="ARBA" id="ARBA00022448"/>
    </source>
</evidence>
<dbReference type="PANTHER" id="PTHR43335">
    <property type="entry name" value="ABC TRANSPORTER, ATP-BINDING PROTEIN"/>
    <property type="match status" value="1"/>
</dbReference>
<comment type="caution">
    <text evidence="6">The sequence shown here is derived from an EMBL/GenBank/DDBJ whole genome shotgun (WGS) entry which is preliminary data.</text>
</comment>
<evidence type="ECO:0000256" key="1">
    <source>
        <dbReference type="ARBA" id="ARBA00005417"/>
    </source>
</evidence>
<dbReference type="GO" id="GO:0016887">
    <property type="term" value="F:ATP hydrolysis activity"/>
    <property type="evidence" value="ECO:0007669"/>
    <property type="project" value="InterPro"/>
</dbReference>
<evidence type="ECO:0000313" key="6">
    <source>
        <dbReference type="EMBL" id="PIW14609.1"/>
    </source>
</evidence>
<accession>A0A2M7G095</accession>
<proteinExistence type="inferred from homology"/>
<evidence type="ECO:0000256" key="3">
    <source>
        <dbReference type="ARBA" id="ARBA00022741"/>
    </source>
</evidence>
<comment type="similarity">
    <text evidence="1">Belongs to the ABC transporter superfamily.</text>
</comment>
<protein>
    <submittedName>
        <fullName evidence="6">ABC transporter ATP-binding protein</fullName>
    </submittedName>
</protein>
<reference evidence="6 7" key="1">
    <citation type="submission" date="2017-09" db="EMBL/GenBank/DDBJ databases">
        <title>Depth-based differentiation of microbial function through sediment-hosted aquifers and enrichment of novel symbionts in the deep terrestrial subsurface.</title>
        <authorList>
            <person name="Probst A.J."/>
            <person name="Ladd B."/>
            <person name="Jarett J.K."/>
            <person name="Geller-Mcgrath D.E."/>
            <person name="Sieber C.M."/>
            <person name="Emerson J.B."/>
            <person name="Anantharaman K."/>
            <person name="Thomas B.C."/>
            <person name="Malmstrom R."/>
            <person name="Stieglmeier M."/>
            <person name="Klingl A."/>
            <person name="Woyke T."/>
            <person name="Ryan C.M."/>
            <person name="Banfield J.F."/>
        </authorList>
    </citation>
    <scope>NUCLEOTIDE SEQUENCE [LARGE SCALE GENOMIC DNA]</scope>
    <source>
        <strain evidence="6">CG17_big_fil_post_rev_8_21_14_2_50_48_46</strain>
    </source>
</reference>
<dbReference type="InterPro" id="IPR003593">
    <property type="entry name" value="AAA+_ATPase"/>
</dbReference>
<evidence type="ECO:0000256" key="4">
    <source>
        <dbReference type="ARBA" id="ARBA00022840"/>
    </source>
</evidence>
<dbReference type="PANTHER" id="PTHR43335:SF2">
    <property type="entry name" value="ABC TRANSPORTER, ATP-BINDING PROTEIN"/>
    <property type="match status" value="1"/>
</dbReference>
<evidence type="ECO:0000259" key="5">
    <source>
        <dbReference type="PROSITE" id="PS50893"/>
    </source>
</evidence>
<dbReference type="InterPro" id="IPR017871">
    <property type="entry name" value="ABC_transporter-like_CS"/>
</dbReference>
<dbReference type="InterPro" id="IPR003439">
    <property type="entry name" value="ABC_transporter-like_ATP-bd"/>
</dbReference>
<keyword evidence="3" id="KW-0547">Nucleotide-binding</keyword>
<dbReference type="PROSITE" id="PS50893">
    <property type="entry name" value="ABC_TRANSPORTER_2"/>
    <property type="match status" value="1"/>
</dbReference>
<evidence type="ECO:0000313" key="7">
    <source>
        <dbReference type="Proteomes" id="UP000231019"/>
    </source>
</evidence>
<dbReference type="AlphaFoldDB" id="A0A2M7G095"/>
<keyword evidence="4 6" id="KW-0067">ATP-binding</keyword>
<keyword evidence="2" id="KW-0813">Transport</keyword>
<dbReference type="Gene3D" id="3.40.50.300">
    <property type="entry name" value="P-loop containing nucleotide triphosphate hydrolases"/>
    <property type="match status" value="1"/>
</dbReference>
<name>A0A2M7G095_9BACT</name>
<dbReference type="Proteomes" id="UP000231019">
    <property type="component" value="Unassembled WGS sequence"/>
</dbReference>
<dbReference type="InterPro" id="IPR027417">
    <property type="entry name" value="P-loop_NTPase"/>
</dbReference>
<dbReference type="PROSITE" id="PS00211">
    <property type="entry name" value="ABC_TRANSPORTER_1"/>
    <property type="match status" value="1"/>
</dbReference>
<dbReference type="Pfam" id="PF00005">
    <property type="entry name" value="ABC_tran"/>
    <property type="match status" value="1"/>
</dbReference>
<gene>
    <name evidence="6" type="ORF">COW36_21470</name>
</gene>
<dbReference type="GO" id="GO:0005524">
    <property type="term" value="F:ATP binding"/>
    <property type="evidence" value="ECO:0007669"/>
    <property type="project" value="UniProtKB-KW"/>
</dbReference>
<sequence>MSSILEIFSLSKRYGRLQALQDLNLQIESGTTWGILGPNGSGKTTTLGIVLGVLKPTTGEYLWFGTKPTAQARRRVGTLLETPNFYTYLSAQRNLEIVAAIKGHGQERIAEVLDLVELAKRAKDPISGYSLGMRQRLAVASALLSDPEVLILDEPTNGLDPQGIADVREVIKKTAQTGKTIIMASHILDEVEKVCSHVAVLKQGRRLAAGPLESVLSTAPRLKIASDDLAALQTLASQCPGVQELTQQAGRLELILESGQEPAQINRWFMEQGVALSHLSLEKPSLESGFLNLIREEDAHAPAQH</sequence>
<dbReference type="SMART" id="SM00382">
    <property type="entry name" value="AAA"/>
    <property type="match status" value="1"/>
</dbReference>
<feature type="domain" description="ABC transporter" evidence="5">
    <location>
        <begin position="5"/>
        <end position="228"/>
    </location>
</feature>